<evidence type="ECO:0000313" key="3">
    <source>
        <dbReference type="Proteomes" id="UP001311915"/>
    </source>
</evidence>
<keyword evidence="1" id="KW-0472">Membrane</keyword>
<evidence type="ECO:0000313" key="2">
    <source>
        <dbReference type="EMBL" id="KAK4729328.1"/>
    </source>
</evidence>
<sequence length="80" mass="9658">MDFDLALSRQASKALLLKRLLRSFTRFPAARSYLTSSMIDVYNIWLYGVYRVIKFLLVCIKNYLWYKQHYSSSSKYIIYR</sequence>
<feature type="transmembrane region" description="Helical" evidence="1">
    <location>
        <begin position="44"/>
        <end position="66"/>
    </location>
</feature>
<proteinExistence type="predicted"/>
<comment type="caution">
    <text evidence="2">The sequence shown here is derived from an EMBL/GenBank/DDBJ whole genome shotgun (WGS) entry which is preliminary data.</text>
</comment>
<keyword evidence="1" id="KW-0812">Transmembrane</keyword>
<gene>
    <name evidence="2" type="ORF">R3W88_022316</name>
</gene>
<keyword evidence="3" id="KW-1185">Reference proteome</keyword>
<keyword evidence="1" id="KW-1133">Transmembrane helix</keyword>
<dbReference type="EMBL" id="JAWPEI010000004">
    <property type="protein sequence ID" value="KAK4729328.1"/>
    <property type="molecule type" value="Genomic_DNA"/>
</dbReference>
<dbReference type="AlphaFoldDB" id="A0AAV9LV85"/>
<protein>
    <submittedName>
        <fullName evidence="2">Uncharacterized protein</fullName>
    </submittedName>
</protein>
<accession>A0AAV9LV85</accession>
<name>A0AAV9LV85_9SOLN</name>
<dbReference type="Proteomes" id="UP001311915">
    <property type="component" value="Unassembled WGS sequence"/>
</dbReference>
<organism evidence="2 3">
    <name type="scientific">Solanum pinnatisectum</name>
    <name type="common">tansyleaf nightshade</name>
    <dbReference type="NCBI Taxonomy" id="50273"/>
    <lineage>
        <taxon>Eukaryota</taxon>
        <taxon>Viridiplantae</taxon>
        <taxon>Streptophyta</taxon>
        <taxon>Embryophyta</taxon>
        <taxon>Tracheophyta</taxon>
        <taxon>Spermatophyta</taxon>
        <taxon>Magnoliopsida</taxon>
        <taxon>eudicotyledons</taxon>
        <taxon>Gunneridae</taxon>
        <taxon>Pentapetalae</taxon>
        <taxon>asterids</taxon>
        <taxon>lamiids</taxon>
        <taxon>Solanales</taxon>
        <taxon>Solanaceae</taxon>
        <taxon>Solanoideae</taxon>
        <taxon>Solaneae</taxon>
        <taxon>Solanum</taxon>
    </lineage>
</organism>
<reference evidence="2 3" key="1">
    <citation type="submission" date="2023-10" db="EMBL/GenBank/DDBJ databases">
        <title>Genome-Wide Identification Analysis in wild type Solanum Pinnatisectum Reveals Some Genes Defensing Phytophthora Infestans.</title>
        <authorList>
            <person name="Sun C."/>
        </authorList>
    </citation>
    <scope>NUCLEOTIDE SEQUENCE [LARGE SCALE GENOMIC DNA]</scope>
    <source>
        <strain evidence="2">LQN</strain>
        <tissue evidence="2">Leaf</tissue>
    </source>
</reference>
<evidence type="ECO:0000256" key="1">
    <source>
        <dbReference type="SAM" id="Phobius"/>
    </source>
</evidence>